<comment type="caution">
    <text evidence="1">The sequence shown here is derived from an EMBL/GenBank/DDBJ whole genome shotgun (WGS) entry which is preliminary data.</text>
</comment>
<evidence type="ECO:0000313" key="1">
    <source>
        <dbReference type="EMBL" id="KAK7457068.1"/>
    </source>
</evidence>
<sequence length="432" mass="49392">MVNHNLEFPPEIADKIILFLWNSILSSSDRILFTTTCPLLNKMWKAQFKRIASRDIYIPSLSYLLYLASIAWRGKSFIYSQRRLRECAEAMTCFLDLRSSGSGHCSEFWDKKTEEVYWLLSDLGRYSRDGRGLKRCFPSLKHLTLEVAIHTPTHLWTSEMPQVAYTQIVLGLDPETGIDVDIDIDVGKQRVKLPLRLNITIHDSDAYLGVTDALWKYRVSPISAYLGQLVNVVMGGLMGGVRLPRSYDGQMLGDTGRILRLSKLLHKSRRLEGSMHLFSTTVAYLEPPIVQGLRSLDPRFCPKWIFEDFMEEKGLLASHSVCTPLCQLRMWLESSGLIKLMENGGWGLIIPYSALDEEDRCVREIVERRKLEGVQINSDDPTTEDYAIMKRPRVLRWYDFSPFPALKRVGPSPFSAVEDLRQLVESGLGYDS</sequence>
<name>A0ABR1JBH1_9AGAR</name>
<reference evidence="1 2" key="1">
    <citation type="submission" date="2024-01" db="EMBL/GenBank/DDBJ databases">
        <title>A draft genome for the cacao thread blight pathogen Marasmiellus scandens.</title>
        <authorList>
            <person name="Baruah I.K."/>
            <person name="Leung J."/>
            <person name="Bukari Y."/>
            <person name="Amoako-Attah I."/>
            <person name="Meinhardt L.W."/>
            <person name="Bailey B.A."/>
            <person name="Cohen S.P."/>
        </authorList>
    </citation>
    <scope>NUCLEOTIDE SEQUENCE [LARGE SCALE GENOMIC DNA]</scope>
    <source>
        <strain evidence="1 2">GH-19</strain>
    </source>
</reference>
<protein>
    <recommendedName>
        <fullName evidence="3">F-box domain-containing protein</fullName>
    </recommendedName>
</protein>
<keyword evidence="2" id="KW-1185">Reference proteome</keyword>
<dbReference type="EMBL" id="JBANRG010000020">
    <property type="protein sequence ID" value="KAK7457068.1"/>
    <property type="molecule type" value="Genomic_DNA"/>
</dbReference>
<dbReference type="Proteomes" id="UP001498398">
    <property type="component" value="Unassembled WGS sequence"/>
</dbReference>
<evidence type="ECO:0000313" key="2">
    <source>
        <dbReference type="Proteomes" id="UP001498398"/>
    </source>
</evidence>
<gene>
    <name evidence="1" type="ORF">VKT23_010369</name>
</gene>
<accession>A0ABR1JBH1</accession>
<organism evidence="1 2">
    <name type="scientific">Marasmiellus scandens</name>
    <dbReference type="NCBI Taxonomy" id="2682957"/>
    <lineage>
        <taxon>Eukaryota</taxon>
        <taxon>Fungi</taxon>
        <taxon>Dikarya</taxon>
        <taxon>Basidiomycota</taxon>
        <taxon>Agaricomycotina</taxon>
        <taxon>Agaricomycetes</taxon>
        <taxon>Agaricomycetidae</taxon>
        <taxon>Agaricales</taxon>
        <taxon>Marasmiineae</taxon>
        <taxon>Omphalotaceae</taxon>
        <taxon>Marasmiellus</taxon>
    </lineage>
</organism>
<proteinExistence type="predicted"/>
<evidence type="ECO:0008006" key="3">
    <source>
        <dbReference type="Google" id="ProtNLM"/>
    </source>
</evidence>